<keyword evidence="4" id="KW-1185">Reference proteome</keyword>
<feature type="compositionally biased region" description="Low complexity" evidence="1">
    <location>
        <begin position="258"/>
        <end position="274"/>
    </location>
</feature>
<dbReference type="EMBL" id="CP045121">
    <property type="protein sequence ID" value="QIN77868.1"/>
    <property type="molecule type" value="Genomic_DNA"/>
</dbReference>
<keyword evidence="2" id="KW-1133">Transmembrane helix</keyword>
<name>A0A6G8PTM9_9ACTN</name>
<evidence type="ECO:0000256" key="1">
    <source>
        <dbReference type="SAM" id="MobiDB-lite"/>
    </source>
</evidence>
<reference evidence="3 4" key="1">
    <citation type="submission" date="2019-10" db="EMBL/GenBank/DDBJ databases">
        <title>Rubrobacter sp nov SCSIO 52915 isolated from a deep-sea sediment in the South China Sea.</title>
        <authorList>
            <person name="Chen R.W."/>
        </authorList>
    </citation>
    <scope>NUCLEOTIDE SEQUENCE [LARGE SCALE GENOMIC DNA]</scope>
    <source>
        <strain evidence="3 4">SCSIO 52915</strain>
    </source>
</reference>
<dbReference type="Proteomes" id="UP000502706">
    <property type="component" value="Chromosome"/>
</dbReference>
<feature type="transmembrane region" description="Helical" evidence="2">
    <location>
        <begin position="30"/>
        <end position="49"/>
    </location>
</feature>
<feature type="compositionally biased region" description="Basic and acidic residues" evidence="1">
    <location>
        <begin position="291"/>
        <end position="300"/>
    </location>
</feature>
<dbReference type="RefSeq" id="WP_166395547.1">
    <property type="nucleotide sequence ID" value="NZ_CP045121.1"/>
</dbReference>
<proteinExistence type="predicted"/>
<feature type="region of interest" description="Disordered" evidence="1">
    <location>
        <begin position="227"/>
        <end position="335"/>
    </location>
</feature>
<evidence type="ECO:0000313" key="3">
    <source>
        <dbReference type="EMBL" id="QIN77868.1"/>
    </source>
</evidence>
<gene>
    <name evidence="3" type="ORF">GBA65_04310</name>
</gene>
<feature type="transmembrane region" description="Helical" evidence="2">
    <location>
        <begin position="7"/>
        <end position="24"/>
    </location>
</feature>
<evidence type="ECO:0000256" key="2">
    <source>
        <dbReference type="SAM" id="Phobius"/>
    </source>
</evidence>
<accession>A0A6G8PTM9</accession>
<dbReference type="PANTHER" id="PTHR34351:SF1">
    <property type="entry name" value="SLR1927 PROTEIN"/>
    <property type="match status" value="1"/>
</dbReference>
<keyword evidence="2" id="KW-0812">Transmembrane</keyword>
<sequence length="335" mass="35778">MKRLRKPIFAAVLGVVLYLIATTAGAGWLYVVSATIAAVVAVSALVPLWNVRGIEVSRRAPVVATAGEPFECSLELKNTGRLARHLLEVVDGFAGDVGRGVAVRLARGGTEVVRYRVTPRRGIYTGGEATVESGAPFGMFFARRKSRVASSIVVYPRTWAVAGLPPSSSLDAERKDQSEAPTLRRGLGGEFWGIREYRTGDPARLIAWKKSARGLAAGKLAVLELAEETHPPSSSRCTSTRGPRGRRARPSSRPGPPSSSTGCARAGRFARTPAPAAPVPGRPRPRQGPDVVRRPRREQAPDPEGASVEVRPSVKRTAGAGRAPPSRPTSPRRRP</sequence>
<keyword evidence="2" id="KW-0472">Membrane</keyword>
<evidence type="ECO:0000313" key="4">
    <source>
        <dbReference type="Proteomes" id="UP000502706"/>
    </source>
</evidence>
<organism evidence="3 4">
    <name type="scientific">Rubrobacter marinus</name>
    <dbReference type="NCBI Taxonomy" id="2653852"/>
    <lineage>
        <taxon>Bacteria</taxon>
        <taxon>Bacillati</taxon>
        <taxon>Actinomycetota</taxon>
        <taxon>Rubrobacteria</taxon>
        <taxon>Rubrobacterales</taxon>
        <taxon>Rubrobacteraceae</taxon>
        <taxon>Rubrobacter</taxon>
    </lineage>
</organism>
<dbReference type="KEGG" id="rmar:GBA65_04310"/>
<dbReference type="PANTHER" id="PTHR34351">
    <property type="entry name" value="SLR1927 PROTEIN-RELATED"/>
    <property type="match status" value="1"/>
</dbReference>
<dbReference type="AlphaFoldDB" id="A0A6G8PTM9"/>
<protein>
    <submittedName>
        <fullName evidence="3">DUF58 domain-containing protein</fullName>
    </submittedName>
</protein>